<comment type="similarity">
    <text evidence="6">Belongs to the ABC-4 integral membrane protein family.</text>
</comment>
<gene>
    <name evidence="9" type="ORF">SAMN02745158_00313</name>
</gene>
<evidence type="ECO:0000313" key="9">
    <source>
        <dbReference type="EMBL" id="SHE36906.1"/>
    </source>
</evidence>
<feature type="transmembrane region" description="Helical" evidence="7">
    <location>
        <begin position="359"/>
        <end position="377"/>
    </location>
</feature>
<feature type="transmembrane region" description="Helical" evidence="7">
    <location>
        <begin position="699"/>
        <end position="719"/>
    </location>
</feature>
<comment type="subcellular location">
    <subcellularLocation>
        <location evidence="1">Cell membrane</location>
        <topology evidence="1">Multi-pass membrane protein</topology>
    </subcellularLocation>
</comment>
<sequence>MWKVDSKRVISDIAKTTYKSNKKRNIVTITAIFLTTFLLCTVISIGLSYWDTVSLRQQRMNGMDYDIELTEPREEQVSAIRDMDEVAYAGLCVKCSIGSRYGNRELDKIKFFWADTICWEKQVIPALESYSGYYPQKENEIMLSKSALRAMGIERPAAGMKLPITCENLAEGFKNDETEKEFELSGWFLDYTGESKGYVSEDFYKSTGVRQTDLTQGSLKISLKNPLYSEADIIQMQNAVKLAGNQIIEADYDTISNFCKTIAALCMMLVLVFFSGYLFIYNTLYISVNKEIRYYGQLKTLGTTSVQLKKIIYKQVIWNSIIGIGLGLLLSAMIGKGVIPLVLQSVNPTIDKYDAGDASIWVFITAAVFAAVTTFIGSKKPVKIAENFSPADAMRYIGVSEKIKQRNTRGGDIASMARQYLFREKKQFIIILLSLSLAVSLFEVINVVISANNAKNILNHTCDYDIRVLNLTLLSDREEQVITKGLLKKIEKTDGVKDVRVLTSATAIVPYQEDIYGDYYRELYNSRYTPGNYEKDMELYKIQPDYYSFTCRIVGIDSKEFDKINQSLDKQEFENGKIAFVSKTFTAGSNGIPGKAVRFSIPTSVQPKKEEQIKIGEVLDTFPAHYSAGYTPDIIVSHKYLEKLMGEKLLIEMIKIDYDESFSQDTETAILGLLKDNPKLSAESKLQRYADMKNTENQIIILGGSVGLIIMLLSLLNFANMMSASIQNRSKEFAILEGIGMTRKQIRYMITLESLYYAGLAIIISLLIGLPASYFVFNSFNRYGIPFSFPAVRNLVLFAAIILVCVFTALCILDKSKNETIIELLRKEDN</sequence>
<evidence type="ECO:0000256" key="5">
    <source>
        <dbReference type="ARBA" id="ARBA00023136"/>
    </source>
</evidence>
<evidence type="ECO:0000256" key="1">
    <source>
        <dbReference type="ARBA" id="ARBA00004651"/>
    </source>
</evidence>
<dbReference type="Pfam" id="PF02687">
    <property type="entry name" value="FtsX"/>
    <property type="match status" value="2"/>
</dbReference>
<evidence type="ECO:0000256" key="2">
    <source>
        <dbReference type="ARBA" id="ARBA00022475"/>
    </source>
</evidence>
<dbReference type="Proteomes" id="UP000184245">
    <property type="component" value="Unassembled WGS sequence"/>
</dbReference>
<name>A0A1M4SXH8_9CLOT</name>
<protein>
    <submittedName>
        <fullName evidence="9">Putative ABC transport system permease protein</fullName>
    </submittedName>
</protein>
<dbReference type="STRING" id="1122155.SAMN02745158_00313"/>
<feature type="transmembrane region" description="Helical" evidence="7">
    <location>
        <begin position="754"/>
        <end position="775"/>
    </location>
</feature>
<feature type="transmembrane region" description="Helical" evidence="7">
    <location>
        <begin position="262"/>
        <end position="284"/>
    </location>
</feature>
<dbReference type="GO" id="GO:0005886">
    <property type="term" value="C:plasma membrane"/>
    <property type="evidence" value="ECO:0007669"/>
    <property type="project" value="UniProtKB-SubCell"/>
</dbReference>
<feature type="domain" description="ABC3 transporter permease C-terminal" evidence="8">
    <location>
        <begin position="267"/>
        <end position="378"/>
    </location>
</feature>
<dbReference type="InterPro" id="IPR050250">
    <property type="entry name" value="Macrolide_Exporter_MacB"/>
</dbReference>
<proteinExistence type="inferred from homology"/>
<dbReference type="PANTHER" id="PTHR30572">
    <property type="entry name" value="MEMBRANE COMPONENT OF TRANSPORTER-RELATED"/>
    <property type="match status" value="1"/>
</dbReference>
<keyword evidence="4 7" id="KW-1133">Transmembrane helix</keyword>
<evidence type="ECO:0000313" key="10">
    <source>
        <dbReference type="Proteomes" id="UP000184245"/>
    </source>
</evidence>
<feature type="transmembrane region" description="Helical" evidence="7">
    <location>
        <begin position="26"/>
        <end position="50"/>
    </location>
</feature>
<accession>A0A1M4SXH8</accession>
<keyword evidence="2" id="KW-1003">Cell membrane</keyword>
<reference evidence="9 10" key="1">
    <citation type="submission" date="2016-11" db="EMBL/GenBank/DDBJ databases">
        <authorList>
            <person name="Jaros S."/>
            <person name="Januszkiewicz K."/>
            <person name="Wedrychowicz H."/>
        </authorList>
    </citation>
    <scope>NUCLEOTIDE SEQUENCE [LARGE SCALE GENOMIC DNA]</scope>
    <source>
        <strain evidence="9 10">DSM 17459</strain>
    </source>
</reference>
<evidence type="ECO:0000256" key="7">
    <source>
        <dbReference type="SAM" id="Phobius"/>
    </source>
</evidence>
<dbReference type="AlphaFoldDB" id="A0A1M4SXH8"/>
<evidence type="ECO:0000259" key="8">
    <source>
        <dbReference type="Pfam" id="PF02687"/>
    </source>
</evidence>
<feature type="transmembrane region" description="Helical" evidence="7">
    <location>
        <begin position="428"/>
        <end position="449"/>
    </location>
</feature>
<feature type="transmembrane region" description="Helical" evidence="7">
    <location>
        <begin position="795"/>
        <end position="813"/>
    </location>
</feature>
<evidence type="ECO:0000256" key="6">
    <source>
        <dbReference type="ARBA" id="ARBA00038076"/>
    </source>
</evidence>
<dbReference type="PANTHER" id="PTHR30572:SF4">
    <property type="entry name" value="ABC TRANSPORTER PERMEASE YTRF"/>
    <property type="match status" value="1"/>
</dbReference>
<feature type="domain" description="ABC3 transporter permease C-terminal" evidence="8">
    <location>
        <begin position="705"/>
        <end position="813"/>
    </location>
</feature>
<keyword evidence="3 7" id="KW-0812">Transmembrane</keyword>
<evidence type="ECO:0000256" key="3">
    <source>
        <dbReference type="ARBA" id="ARBA00022692"/>
    </source>
</evidence>
<dbReference type="GO" id="GO:0022857">
    <property type="term" value="F:transmembrane transporter activity"/>
    <property type="evidence" value="ECO:0007669"/>
    <property type="project" value="TreeGrafter"/>
</dbReference>
<keyword evidence="10" id="KW-1185">Reference proteome</keyword>
<dbReference type="EMBL" id="FQVI01000001">
    <property type="protein sequence ID" value="SHE36906.1"/>
    <property type="molecule type" value="Genomic_DNA"/>
</dbReference>
<organism evidence="9 10">
    <name type="scientific">Lactonifactor longoviformis DSM 17459</name>
    <dbReference type="NCBI Taxonomy" id="1122155"/>
    <lineage>
        <taxon>Bacteria</taxon>
        <taxon>Bacillati</taxon>
        <taxon>Bacillota</taxon>
        <taxon>Clostridia</taxon>
        <taxon>Eubacteriales</taxon>
        <taxon>Clostridiaceae</taxon>
        <taxon>Lactonifactor</taxon>
    </lineage>
</organism>
<keyword evidence="5 7" id="KW-0472">Membrane</keyword>
<evidence type="ECO:0000256" key="4">
    <source>
        <dbReference type="ARBA" id="ARBA00022989"/>
    </source>
</evidence>
<dbReference type="InterPro" id="IPR003838">
    <property type="entry name" value="ABC3_permease_C"/>
</dbReference>
<feature type="transmembrane region" description="Helical" evidence="7">
    <location>
        <begin position="316"/>
        <end position="339"/>
    </location>
</feature>